<proteinExistence type="inferred from homology"/>
<sequence>MFKRFAAGIQPIVRYQSTVRLENDTVVSAVSKPILKASNKILPVNVEAVYHAPLRNPIKYGNLVADLQLRSYDNENLDFFANFILRAGYYLGMRLTGPKPLPTRRERWTVIKSPFAQAKSKENFERHTHKRLVRVWDTNPEVLDLWLAYINKHSIVGVGMKCNVFHRAPICRDFEKGDTSKKLNELEKMRKTEFDNVDELVGDKVVELLNSSDFKRHL</sequence>
<keyword evidence="8" id="KW-1185">Reference proteome</keyword>
<evidence type="ECO:0000313" key="7">
    <source>
        <dbReference type="EMBL" id="EDO14471.1"/>
    </source>
</evidence>
<dbReference type="NCBIfam" id="TIGR01049">
    <property type="entry name" value="rpsJ_bact"/>
    <property type="match status" value="1"/>
</dbReference>
<dbReference type="EMBL" id="DS480560">
    <property type="protein sequence ID" value="EDO14471.1"/>
    <property type="molecule type" value="Genomic_DNA"/>
</dbReference>
<keyword evidence="2" id="KW-0689">Ribosomal protein</keyword>
<dbReference type="FunCoup" id="A7TTD0">
    <property type="interactions" value="317"/>
</dbReference>
<gene>
    <name evidence="7" type="ORF">Kpol_251p1</name>
</gene>
<comment type="similarity">
    <text evidence="1">Belongs to the universal ribosomal protein uS10 family.</text>
</comment>
<reference evidence="7 8" key="1">
    <citation type="journal article" date="2007" name="Proc. Natl. Acad. Sci. U.S.A.">
        <title>Independent sorting-out of thousands of duplicated gene pairs in two yeast species descended from a whole-genome duplication.</title>
        <authorList>
            <person name="Scannell D.R."/>
            <person name="Frank A.C."/>
            <person name="Conant G.C."/>
            <person name="Byrne K.P."/>
            <person name="Woolfit M."/>
            <person name="Wolfe K.H."/>
        </authorList>
    </citation>
    <scope>NUCLEOTIDE SEQUENCE [LARGE SCALE GENOMIC DNA]</scope>
    <source>
        <strain evidence="8">ATCC 22028 / DSM 70294 / BCRC 21397 / CBS 2163 / NBRC 10782 / NRRL Y-8283 / UCD 57-17</strain>
    </source>
</reference>
<name>A7TTD0_VANPO</name>
<dbReference type="GeneID" id="5542469"/>
<evidence type="ECO:0000256" key="4">
    <source>
        <dbReference type="ARBA" id="ARBA00035261"/>
    </source>
</evidence>
<dbReference type="InterPro" id="IPR036838">
    <property type="entry name" value="Ribosomal_uS10_dom_sf"/>
</dbReference>
<dbReference type="GO" id="GO:0006412">
    <property type="term" value="P:translation"/>
    <property type="evidence" value="ECO:0007669"/>
    <property type="project" value="InterPro"/>
</dbReference>
<accession>A7TTD0</accession>
<dbReference type="Gene3D" id="3.30.70.600">
    <property type="entry name" value="Ribosomal protein S10 domain"/>
    <property type="match status" value="1"/>
</dbReference>
<dbReference type="SUPFAM" id="SSF54999">
    <property type="entry name" value="Ribosomal protein S10"/>
    <property type="match status" value="1"/>
</dbReference>
<evidence type="ECO:0000256" key="2">
    <source>
        <dbReference type="ARBA" id="ARBA00022980"/>
    </source>
</evidence>
<dbReference type="KEGG" id="vpo:Kpol_251p1"/>
<evidence type="ECO:0000259" key="6">
    <source>
        <dbReference type="SMART" id="SM01403"/>
    </source>
</evidence>
<dbReference type="STRING" id="436907.A7TTD0"/>
<dbReference type="InterPro" id="IPR027486">
    <property type="entry name" value="Ribosomal_uS10_dom"/>
</dbReference>
<dbReference type="GO" id="GO:0003735">
    <property type="term" value="F:structural constituent of ribosome"/>
    <property type="evidence" value="ECO:0007669"/>
    <property type="project" value="EnsemblFungi"/>
</dbReference>
<dbReference type="RefSeq" id="XP_001642329.1">
    <property type="nucleotide sequence ID" value="XM_001642279.1"/>
</dbReference>
<dbReference type="InParanoid" id="A7TTD0"/>
<evidence type="ECO:0000313" key="8">
    <source>
        <dbReference type="Proteomes" id="UP000000267"/>
    </source>
</evidence>
<feature type="domain" description="Small ribosomal subunit protein uS10" evidence="6">
    <location>
        <begin position="66"/>
        <end position="163"/>
    </location>
</feature>
<dbReference type="eggNOG" id="KOG3321">
    <property type="taxonomic scope" value="Eukaryota"/>
</dbReference>
<dbReference type="PhylomeDB" id="A7TTD0"/>
<dbReference type="PRINTS" id="PR00971">
    <property type="entry name" value="RIBOSOMALS10"/>
</dbReference>
<dbReference type="HOGENOM" id="CLU_051208_4_0_1"/>
<organism evidence="8">
    <name type="scientific">Vanderwaltozyma polyspora (strain ATCC 22028 / DSM 70294 / BCRC 21397 / CBS 2163 / NBRC 10782 / NRRL Y-8283 / UCD 57-17)</name>
    <name type="common">Kluyveromyces polysporus</name>
    <dbReference type="NCBI Taxonomy" id="436907"/>
    <lineage>
        <taxon>Eukaryota</taxon>
        <taxon>Fungi</taxon>
        <taxon>Dikarya</taxon>
        <taxon>Ascomycota</taxon>
        <taxon>Saccharomycotina</taxon>
        <taxon>Saccharomycetes</taxon>
        <taxon>Saccharomycetales</taxon>
        <taxon>Saccharomycetaceae</taxon>
        <taxon>Vanderwaltozyma</taxon>
    </lineage>
</organism>
<dbReference type="FunFam" id="3.30.70.600:FF:000003">
    <property type="entry name" value="30S ribosomal protein S10"/>
    <property type="match status" value="1"/>
</dbReference>
<evidence type="ECO:0000256" key="5">
    <source>
        <dbReference type="ARBA" id="ARBA00042916"/>
    </source>
</evidence>
<dbReference type="Pfam" id="PF00338">
    <property type="entry name" value="Ribosomal_S10"/>
    <property type="match status" value="1"/>
</dbReference>
<evidence type="ECO:0000256" key="1">
    <source>
        <dbReference type="ARBA" id="ARBA00007102"/>
    </source>
</evidence>
<dbReference type="HAMAP" id="MF_00508">
    <property type="entry name" value="Ribosomal_uS10"/>
    <property type="match status" value="1"/>
</dbReference>
<dbReference type="InterPro" id="IPR001848">
    <property type="entry name" value="Ribosomal_uS10"/>
</dbReference>
<evidence type="ECO:0000256" key="3">
    <source>
        <dbReference type="ARBA" id="ARBA00023274"/>
    </source>
</evidence>
<dbReference type="PANTHER" id="PTHR11700">
    <property type="entry name" value="30S RIBOSOMAL PROTEIN S10 FAMILY MEMBER"/>
    <property type="match status" value="1"/>
</dbReference>
<dbReference type="GO" id="GO:0005763">
    <property type="term" value="C:mitochondrial small ribosomal subunit"/>
    <property type="evidence" value="ECO:0007669"/>
    <property type="project" value="EnsemblFungi"/>
</dbReference>
<protein>
    <recommendedName>
        <fullName evidence="4">Small ribosomal subunit protein uS10m</fullName>
    </recommendedName>
    <alternativeName>
        <fullName evidence="5">37S ribosomal protein S10, mitochondrial</fullName>
    </alternativeName>
</protein>
<dbReference type="SMART" id="SM01403">
    <property type="entry name" value="Ribosomal_S10"/>
    <property type="match status" value="1"/>
</dbReference>
<dbReference type="OMA" id="LRKHQFY"/>
<dbReference type="OrthoDB" id="366214at2759"/>
<dbReference type="AlphaFoldDB" id="A7TTD0"/>
<dbReference type="Proteomes" id="UP000000267">
    <property type="component" value="Unassembled WGS sequence"/>
</dbReference>
<keyword evidence="3" id="KW-0687">Ribonucleoprotein</keyword>